<dbReference type="Gene3D" id="2.70.70.10">
    <property type="entry name" value="Glucose Permease (Domain IIA)"/>
    <property type="match status" value="1"/>
</dbReference>
<keyword evidence="3" id="KW-1185">Reference proteome</keyword>
<evidence type="ECO:0000256" key="1">
    <source>
        <dbReference type="SAM" id="MobiDB-lite"/>
    </source>
</evidence>
<evidence type="ECO:0000313" key="2">
    <source>
        <dbReference type="EMBL" id="GAA2578122.1"/>
    </source>
</evidence>
<dbReference type="Proteomes" id="UP001501509">
    <property type="component" value="Unassembled WGS sequence"/>
</dbReference>
<feature type="region of interest" description="Disordered" evidence="1">
    <location>
        <begin position="367"/>
        <end position="409"/>
    </location>
</feature>
<dbReference type="EMBL" id="BAAATD010000001">
    <property type="protein sequence ID" value="GAA2578122.1"/>
    <property type="molecule type" value="Genomic_DNA"/>
</dbReference>
<protein>
    <recommendedName>
        <fullName evidence="4">Peptidase</fullName>
    </recommendedName>
</protein>
<feature type="compositionally biased region" description="Low complexity" evidence="1">
    <location>
        <begin position="384"/>
        <end position="397"/>
    </location>
</feature>
<organism evidence="2 3">
    <name type="scientific">Actinomadura fulvescens</name>
    <dbReference type="NCBI Taxonomy" id="46160"/>
    <lineage>
        <taxon>Bacteria</taxon>
        <taxon>Bacillati</taxon>
        <taxon>Actinomycetota</taxon>
        <taxon>Actinomycetes</taxon>
        <taxon>Streptosporangiales</taxon>
        <taxon>Thermomonosporaceae</taxon>
        <taxon>Actinomadura</taxon>
    </lineage>
</organism>
<comment type="caution">
    <text evidence="2">The sequence shown here is derived from an EMBL/GenBank/DDBJ whole genome shotgun (WGS) entry which is preliminary data.</text>
</comment>
<gene>
    <name evidence="2" type="ORF">GCM10010411_08310</name>
</gene>
<dbReference type="SUPFAM" id="SSF51261">
    <property type="entry name" value="Duplicated hybrid motif"/>
    <property type="match status" value="1"/>
</dbReference>
<evidence type="ECO:0008006" key="4">
    <source>
        <dbReference type="Google" id="ProtNLM"/>
    </source>
</evidence>
<name>A0ABN3PEJ9_9ACTN</name>
<reference evidence="2 3" key="1">
    <citation type="journal article" date="2019" name="Int. J. Syst. Evol. Microbiol.">
        <title>The Global Catalogue of Microorganisms (GCM) 10K type strain sequencing project: providing services to taxonomists for standard genome sequencing and annotation.</title>
        <authorList>
            <consortium name="The Broad Institute Genomics Platform"/>
            <consortium name="The Broad Institute Genome Sequencing Center for Infectious Disease"/>
            <person name="Wu L."/>
            <person name="Ma J."/>
        </authorList>
    </citation>
    <scope>NUCLEOTIDE SEQUENCE [LARGE SCALE GENOMIC DNA]</scope>
    <source>
        <strain evidence="2 3">JCM 6833</strain>
    </source>
</reference>
<sequence>MDRLNAGAVIFSIVTGLALLAIVERSVLEGGPIGDSGQAGADRPLNKPGARAALPDRGPQKPAPSRPDGGATGGGGAAVPDLQVLTSQVRDLTVAQRGAAARQEYGVAADRPPLVLVSRVSRDRTWAFGTTAVPVPAGGSAIPHVALFAAHWTAGRWQPALSGTTAFAGLVGRMPPALMSPSEASLLRRHSATTAGQGTSTTNGTRVGDGLMLPWRVGAAWTLGTGDTAGARPLSALAFWGGDGRVAAAADGRLYRFCAEGTRGFVMVIHPSGLASAYYRMRDVVQLRDGSVVKQGDPLGRTGAELPCGGAPAPRDEVRFALRGATEAVPLDGAQIGGWIFRERARPLLGYAERGLLQVLPGGRLANFGPVPPTEPPGTDEEPSPGARPGTPPAGGTQKRSSKSADEEQ</sequence>
<proteinExistence type="predicted"/>
<evidence type="ECO:0000313" key="3">
    <source>
        <dbReference type="Proteomes" id="UP001501509"/>
    </source>
</evidence>
<dbReference type="InterPro" id="IPR011055">
    <property type="entry name" value="Dup_hybrid_motif"/>
</dbReference>
<accession>A0ABN3PEJ9</accession>
<feature type="region of interest" description="Disordered" evidence="1">
    <location>
        <begin position="34"/>
        <end position="79"/>
    </location>
</feature>